<dbReference type="EMBL" id="BDES01000068">
    <property type="protein sequence ID" value="GCD53763.1"/>
    <property type="molecule type" value="Genomic_DNA"/>
</dbReference>
<comment type="caution">
    <text evidence="1">The sequence shown here is derived from an EMBL/GenBank/DDBJ whole genome shotgun (WGS) entry which is preliminary data.</text>
</comment>
<reference evidence="1 2" key="1">
    <citation type="submission" date="2016-06" db="EMBL/GenBank/DDBJ databases">
        <title>Acetobacter pasteurianus NBRC 3188 whole genome sequencing project.</title>
        <authorList>
            <person name="Matsutani M."/>
            <person name="Shiwa Y."/>
            <person name="Okamoto-Kainuma A."/>
            <person name="Ishikawa M."/>
            <person name="Koizumi Y."/>
            <person name="Yoshikawa H."/>
            <person name="Yakushi T."/>
            <person name="Matsushita K."/>
        </authorList>
    </citation>
    <scope>NUCLEOTIDE SEQUENCE [LARGE SCALE GENOMIC DNA]</scope>
    <source>
        <strain evidence="1 2">NBRC 3188</strain>
    </source>
</reference>
<gene>
    <name evidence="1" type="ORF">NBRC3188_2460</name>
</gene>
<evidence type="ECO:0000313" key="1">
    <source>
        <dbReference type="EMBL" id="GCD53763.1"/>
    </source>
</evidence>
<proteinExistence type="predicted"/>
<accession>A0A401WWT5</accession>
<dbReference type="AlphaFoldDB" id="A0A401WWT5"/>
<evidence type="ECO:0000313" key="2">
    <source>
        <dbReference type="Proteomes" id="UP000287300"/>
    </source>
</evidence>
<sequence length="92" mass="10153">MYDGGHDMTQRVGDDMPLAPLDLLARVITTRTAVFRGFNRLAIDNSCGRRGITSILLPRQDHENMVYGFPSSLADLTVEIALHGREGREVPG</sequence>
<dbReference type="Proteomes" id="UP000287300">
    <property type="component" value="Unassembled WGS sequence"/>
</dbReference>
<protein>
    <submittedName>
        <fullName evidence="1">Uncharacterized protein</fullName>
    </submittedName>
</protein>
<organism evidence="1 2">
    <name type="scientific">Acetobacter pasteurianus NBRC 3188</name>
    <dbReference type="NCBI Taxonomy" id="1226663"/>
    <lineage>
        <taxon>Bacteria</taxon>
        <taxon>Pseudomonadati</taxon>
        <taxon>Pseudomonadota</taxon>
        <taxon>Alphaproteobacteria</taxon>
        <taxon>Acetobacterales</taxon>
        <taxon>Acetobacteraceae</taxon>
        <taxon>Acetobacter</taxon>
    </lineage>
</organism>
<name>A0A401WWT5_ACEPA</name>